<evidence type="ECO:0000256" key="2">
    <source>
        <dbReference type="SAM" id="Coils"/>
    </source>
</evidence>
<sequence length="659" mass="73817">MGKRLRLNRFITKWIKSDLPQDCSSVLLLGVTRIPTSPLPARRPCSLPLSPASLSQPESPLVRRNTGTNRRALVRRKSSLKKKDQDATLTNSTSTGVGDIKDESPCSSGSATPTPGIEIATPSILCNSNEKSPGIMDRSVDSIGTCSLDLETSVTAPEWSEKSSTGTLLSASITSNSPEPHLPSYLSLACTVNGYSTITNYDPVRLSKSRDASPHRPNSEHLTQNYTLNNLLSPPNLVPLPTHAKQTSENMTDQQFYTTSNRIESYCMKETRFSNNFISKDSVDACFVSNHEKAHDTFISSFENEVKNVSQKHTYSSTVTSELCKNQETKSFIQQRVERLYGPGALAQGFFVMKRQKSRLSESVSERKVNGSSIHDNHSKSMSDKLLYDSEESHSMKQSASSPVLPVLRHLRPEFRAQLPIISPRRSTESSIQKSITVPILKEELNVNGLSKDNGNTSGIQIQIEPVPEELEVKDGHYFLKILDNETNRLLKLADECENLLTIVPDLPEDAIGKIRSTFGKARLLVSQKMQQFKGLCTNNITQIEGEAFPTTNEDLQGFWDMVMLQVNQVDDLFHQIEKLKANNWKEIEQEKLTKTTMNGNKSKRVVNRSTKNTANNVEAQKQREAREMERKRLIEERRKAMKAKNSQQNIEIFVPESS</sequence>
<dbReference type="Pfam" id="PF03359">
    <property type="entry name" value="GKAP"/>
    <property type="match status" value="1"/>
</dbReference>
<evidence type="ECO:0008006" key="6">
    <source>
        <dbReference type="Google" id="ProtNLM"/>
    </source>
</evidence>
<dbReference type="PANTHER" id="PTHR12353">
    <property type="entry name" value="DISKS LARGE-ASSOCIATED PROTEIN DAP SAP90/PSD-95-ASSOCIATED PROTEIN"/>
    <property type="match status" value="1"/>
</dbReference>
<feature type="compositionally biased region" description="Polar residues" evidence="3">
    <location>
        <begin position="87"/>
        <end position="96"/>
    </location>
</feature>
<feature type="region of interest" description="Disordered" evidence="3">
    <location>
        <begin position="48"/>
        <end position="125"/>
    </location>
</feature>
<dbReference type="EMBL" id="JARQZJ010000017">
    <property type="protein sequence ID" value="KAK9873240.1"/>
    <property type="molecule type" value="Genomic_DNA"/>
</dbReference>
<comment type="similarity">
    <text evidence="1">Belongs to the SAPAP family.</text>
</comment>
<evidence type="ECO:0000313" key="5">
    <source>
        <dbReference type="Proteomes" id="UP001431783"/>
    </source>
</evidence>
<protein>
    <recommendedName>
        <fullName evidence="6">Disks large-associated protein 1</fullName>
    </recommendedName>
</protein>
<feature type="region of interest" description="Disordered" evidence="3">
    <location>
        <begin position="362"/>
        <end position="382"/>
    </location>
</feature>
<reference evidence="4 5" key="1">
    <citation type="submission" date="2023-03" db="EMBL/GenBank/DDBJ databases">
        <title>Genome insight into feeding habits of ladybird beetles.</title>
        <authorList>
            <person name="Li H.-S."/>
            <person name="Huang Y.-H."/>
            <person name="Pang H."/>
        </authorList>
    </citation>
    <scope>NUCLEOTIDE SEQUENCE [LARGE SCALE GENOMIC DNA]</scope>
    <source>
        <strain evidence="4">SYSU_2023b</strain>
        <tissue evidence="4">Whole body</tissue>
    </source>
</reference>
<dbReference type="InterPro" id="IPR005026">
    <property type="entry name" value="SAPAP"/>
</dbReference>
<dbReference type="GO" id="GO:0098978">
    <property type="term" value="C:glutamatergic synapse"/>
    <property type="evidence" value="ECO:0007669"/>
    <property type="project" value="TreeGrafter"/>
</dbReference>
<comment type="caution">
    <text evidence="4">The sequence shown here is derived from an EMBL/GenBank/DDBJ whole genome shotgun (WGS) entry which is preliminary data.</text>
</comment>
<dbReference type="GO" id="GO:0023052">
    <property type="term" value="P:signaling"/>
    <property type="evidence" value="ECO:0007669"/>
    <property type="project" value="InterPro"/>
</dbReference>
<evidence type="ECO:0000256" key="1">
    <source>
        <dbReference type="ARBA" id="ARBA00008839"/>
    </source>
</evidence>
<evidence type="ECO:0000313" key="4">
    <source>
        <dbReference type="EMBL" id="KAK9873240.1"/>
    </source>
</evidence>
<dbReference type="PANTHER" id="PTHR12353:SF31">
    <property type="entry name" value="LD44824P"/>
    <property type="match status" value="1"/>
</dbReference>
<feature type="coiled-coil region" evidence="2">
    <location>
        <begin position="608"/>
        <end position="637"/>
    </location>
</feature>
<proteinExistence type="inferred from homology"/>
<keyword evidence="2" id="KW-0175">Coiled coil</keyword>
<name>A0AAW1TXC3_9CUCU</name>
<feature type="compositionally biased region" description="Low complexity" evidence="3">
    <location>
        <begin position="48"/>
        <end position="60"/>
    </location>
</feature>
<dbReference type="AlphaFoldDB" id="A0AAW1TXC3"/>
<dbReference type="GO" id="GO:0099572">
    <property type="term" value="C:postsynaptic specialization"/>
    <property type="evidence" value="ECO:0007669"/>
    <property type="project" value="TreeGrafter"/>
</dbReference>
<dbReference type="Proteomes" id="UP001431783">
    <property type="component" value="Unassembled WGS sequence"/>
</dbReference>
<accession>A0AAW1TXC3</accession>
<gene>
    <name evidence="4" type="ORF">WA026_021730</name>
</gene>
<organism evidence="4 5">
    <name type="scientific">Henosepilachna vigintioctopunctata</name>
    <dbReference type="NCBI Taxonomy" id="420089"/>
    <lineage>
        <taxon>Eukaryota</taxon>
        <taxon>Metazoa</taxon>
        <taxon>Ecdysozoa</taxon>
        <taxon>Arthropoda</taxon>
        <taxon>Hexapoda</taxon>
        <taxon>Insecta</taxon>
        <taxon>Pterygota</taxon>
        <taxon>Neoptera</taxon>
        <taxon>Endopterygota</taxon>
        <taxon>Coleoptera</taxon>
        <taxon>Polyphaga</taxon>
        <taxon>Cucujiformia</taxon>
        <taxon>Coccinelloidea</taxon>
        <taxon>Coccinellidae</taxon>
        <taxon>Epilachninae</taxon>
        <taxon>Epilachnini</taxon>
        <taxon>Henosepilachna</taxon>
    </lineage>
</organism>
<dbReference type="GO" id="GO:0060090">
    <property type="term" value="F:molecular adaptor activity"/>
    <property type="evidence" value="ECO:0007669"/>
    <property type="project" value="TreeGrafter"/>
</dbReference>
<evidence type="ECO:0000256" key="3">
    <source>
        <dbReference type="SAM" id="MobiDB-lite"/>
    </source>
</evidence>
<keyword evidence="5" id="KW-1185">Reference proteome</keyword>
<feature type="compositionally biased region" description="Basic and acidic residues" evidence="3">
    <location>
        <begin position="364"/>
        <end position="382"/>
    </location>
</feature>